<reference evidence="7 8" key="1">
    <citation type="submission" date="2020-01" db="EMBL/GenBank/DDBJ databases">
        <title>Draft genome sequence of Aspergillus udagawae IFM 53868.</title>
        <authorList>
            <person name="Takahashi H."/>
            <person name="Yaguchi T."/>
        </authorList>
    </citation>
    <scope>NUCLEOTIDE SEQUENCE [LARGE SCALE GENOMIC DNA]</scope>
    <source>
        <strain evidence="7 8">IFM 53868</strain>
    </source>
</reference>
<feature type="domain" description="O-methyltransferase dimerisation" evidence="6">
    <location>
        <begin position="84"/>
        <end position="154"/>
    </location>
</feature>
<comment type="caution">
    <text evidence="7">The sequence shown here is derived from an EMBL/GenBank/DDBJ whole genome shotgun (WGS) entry which is preliminary data.</text>
</comment>
<evidence type="ECO:0000313" key="8">
    <source>
        <dbReference type="Proteomes" id="UP000465266"/>
    </source>
</evidence>
<evidence type="ECO:0000259" key="5">
    <source>
        <dbReference type="Pfam" id="PF00891"/>
    </source>
</evidence>
<dbReference type="PANTHER" id="PTHR43712">
    <property type="entry name" value="PUTATIVE (AFU_ORTHOLOGUE AFUA_4G14580)-RELATED"/>
    <property type="match status" value="1"/>
</dbReference>
<name>A0ABQ1AU12_9EURO</name>
<dbReference type="Proteomes" id="UP000465266">
    <property type="component" value="Unassembled WGS sequence"/>
</dbReference>
<dbReference type="InterPro" id="IPR036390">
    <property type="entry name" value="WH_DNA-bd_sf"/>
</dbReference>
<protein>
    <submittedName>
        <fullName evidence="7">Sterigmatocystin 8-O-methyltransferase</fullName>
    </submittedName>
</protein>
<evidence type="ECO:0000256" key="2">
    <source>
        <dbReference type="ARBA" id="ARBA00022679"/>
    </source>
</evidence>
<gene>
    <name evidence="7" type="ORF">IFM53868_05361</name>
</gene>
<dbReference type="InterPro" id="IPR036388">
    <property type="entry name" value="WH-like_DNA-bd_sf"/>
</dbReference>
<dbReference type="PROSITE" id="PS51683">
    <property type="entry name" value="SAM_OMT_II"/>
    <property type="match status" value="1"/>
</dbReference>
<keyword evidence="1" id="KW-0489">Methyltransferase</keyword>
<dbReference type="SUPFAM" id="SSF46785">
    <property type="entry name" value="Winged helix' DNA-binding domain"/>
    <property type="match status" value="1"/>
</dbReference>
<evidence type="ECO:0000256" key="1">
    <source>
        <dbReference type="ARBA" id="ARBA00022603"/>
    </source>
</evidence>
<evidence type="ECO:0000313" key="7">
    <source>
        <dbReference type="EMBL" id="GFF88039.1"/>
    </source>
</evidence>
<accession>A0ABQ1AU12</accession>
<dbReference type="InterPro" id="IPR001077">
    <property type="entry name" value="COMT_C"/>
</dbReference>
<organism evidence="7 8">
    <name type="scientific">Aspergillus udagawae</name>
    <dbReference type="NCBI Taxonomy" id="91492"/>
    <lineage>
        <taxon>Eukaryota</taxon>
        <taxon>Fungi</taxon>
        <taxon>Dikarya</taxon>
        <taxon>Ascomycota</taxon>
        <taxon>Pezizomycotina</taxon>
        <taxon>Eurotiomycetes</taxon>
        <taxon>Eurotiomycetidae</taxon>
        <taxon>Eurotiales</taxon>
        <taxon>Aspergillaceae</taxon>
        <taxon>Aspergillus</taxon>
        <taxon>Aspergillus subgen. Fumigati</taxon>
    </lineage>
</organism>
<dbReference type="InterPro" id="IPR029063">
    <property type="entry name" value="SAM-dependent_MTases_sf"/>
</dbReference>
<evidence type="ECO:0000256" key="4">
    <source>
        <dbReference type="ARBA" id="ARBA00038277"/>
    </source>
</evidence>
<dbReference type="InterPro" id="IPR016461">
    <property type="entry name" value="COMT-like"/>
</dbReference>
<dbReference type="PANTHER" id="PTHR43712:SF5">
    <property type="entry name" value="O-METHYLTRANSFERASE ASQN-RELATED"/>
    <property type="match status" value="1"/>
</dbReference>
<dbReference type="SUPFAM" id="SSF53335">
    <property type="entry name" value="S-adenosyl-L-methionine-dependent methyltransferases"/>
    <property type="match status" value="1"/>
</dbReference>
<keyword evidence="8" id="KW-1185">Reference proteome</keyword>
<keyword evidence="2" id="KW-0808">Transferase</keyword>
<evidence type="ECO:0000256" key="3">
    <source>
        <dbReference type="ARBA" id="ARBA00022691"/>
    </source>
</evidence>
<evidence type="ECO:0000259" key="6">
    <source>
        <dbReference type="Pfam" id="PF08100"/>
    </source>
</evidence>
<comment type="similarity">
    <text evidence="4">Belongs to the class I-like SAM-binding methyltransferase superfamily. Cation-independent O-methyltransferase family.</text>
</comment>
<dbReference type="InterPro" id="IPR012967">
    <property type="entry name" value="COMT_dimerisation"/>
</dbReference>
<dbReference type="Pfam" id="PF08100">
    <property type="entry name" value="Dimerisation"/>
    <property type="match status" value="1"/>
</dbReference>
<proteinExistence type="inferred from homology"/>
<sequence length="415" mass="46065">MNADMLLTGTMDDLVTTRTASLPSPAELQLIFEALSKFITQYESSPKDEKREILKHIQDAAISLARTSASPMESLMSFLFQPHHNACVRVAIGMGVFDHITAHGGPLSLELLAEKTRSEPEFVFRILRALVAMDILHESQPGYYSHTPLSELLADSGIQAYAVHQWDNINFCMSQFGSYFEKHGYRSPADPKNAPFTCAMGMENASFFEILELNPTRMDVFNRGMAGLNTGVVALYDFGSLENISQEAVAIVDVGGGNGHTLLEILDTFPALKGRCVLQDLPAVLHGNVAIPDGDICLQPYDFFREVQPVKGAAIYLYKWIFHDWPDADCRTILRNLSPAMKNTASKLLICDIVIADHNPEIDKVHYDINMLCIAGKERSLTEWDNLLRSTGFRIVQVHSKLSSTKSIIEAILGD</sequence>
<keyword evidence="3" id="KW-0949">S-adenosyl-L-methionine</keyword>
<dbReference type="Pfam" id="PF00891">
    <property type="entry name" value="Methyltransf_2"/>
    <property type="match status" value="1"/>
</dbReference>
<feature type="domain" description="O-methyltransferase C-terminal" evidence="5">
    <location>
        <begin position="193"/>
        <end position="394"/>
    </location>
</feature>
<dbReference type="EMBL" id="BLKG01000053">
    <property type="protein sequence ID" value="GFF88039.1"/>
    <property type="molecule type" value="Genomic_DNA"/>
</dbReference>
<dbReference type="Gene3D" id="3.40.50.150">
    <property type="entry name" value="Vaccinia Virus protein VP39"/>
    <property type="match status" value="1"/>
</dbReference>
<dbReference type="Gene3D" id="1.10.10.10">
    <property type="entry name" value="Winged helix-like DNA-binding domain superfamily/Winged helix DNA-binding domain"/>
    <property type="match status" value="1"/>
</dbReference>